<organism evidence="1 2">
    <name type="scientific">Bacteroides mediterraneensis</name>
    <dbReference type="NCBI Taxonomy" id="1841856"/>
    <lineage>
        <taxon>Bacteria</taxon>
        <taxon>Pseudomonadati</taxon>
        <taxon>Bacteroidota</taxon>
        <taxon>Bacteroidia</taxon>
        <taxon>Bacteroidales</taxon>
        <taxon>Bacteroidaceae</taxon>
        <taxon>Bacteroides</taxon>
    </lineage>
</organism>
<evidence type="ECO:0000313" key="2">
    <source>
        <dbReference type="Proteomes" id="UP000703295"/>
    </source>
</evidence>
<dbReference type="InterPro" id="IPR024214">
    <property type="entry name" value="DUF3843"/>
</dbReference>
<protein>
    <submittedName>
        <fullName evidence="1">DUF3843 family protein</fullName>
    </submittedName>
</protein>
<evidence type="ECO:0000313" key="1">
    <source>
        <dbReference type="EMBL" id="MBM6759114.1"/>
    </source>
</evidence>
<proteinExistence type="predicted"/>
<dbReference type="EMBL" id="JACJJW010000029">
    <property type="protein sequence ID" value="MBM6759114.1"/>
    <property type="molecule type" value="Genomic_DNA"/>
</dbReference>
<sequence length="497" mass="57860">MKKIYVKEWMLFQPYERQDEIDIYYVKVANNIAECLVGMVGERYPEHSLRGIAIYLTLWFQDVISQIGIWEAFSEECRKRYGQPVPFMTPEEEKEYYPGEVNPEELRFLLWHYFQSLEKLKGGVLNPENPGIAEVAQQLYDYLSEEYEVAPENTRLQEMLYGEPFGANDYQRYRNVLEWFHFCSYTGFENRSEFQQVVATVTRMGNVNPGILEYDVKQNILFEGRKHLLSLTSVDWLALIGKKHPETASWAEIKVTPQGLFLYEGEDEDSLFVKDLSGKEEGQLRIRKDSLNLNSLKNRKEGMTVLGCRLVQYGGTWWQDGTLVISDYEDKMKEEIAQRAAKREDIRQTYDAFIKASGGKQFVFCQSEEEVRDFLFQKMEYKEKEGIQMPKMDAQHGLVLMVSSHTGIHIQMRLCECISSPENKFYDLKEAQKKAILFLLNPEVIPYDLSCALQDAGMLQDAGLNSLQGEEQGRELVKQNARFLTDYFFGKCREKDA</sequence>
<gene>
    <name evidence="1" type="ORF">H6A31_10560</name>
</gene>
<keyword evidence="2" id="KW-1185">Reference proteome</keyword>
<dbReference type="RefSeq" id="WP_204476284.1">
    <property type="nucleotide sequence ID" value="NZ_JACJJW010000029.1"/>
</dbReference>
<reference evidence="1 2" key="1">
    <citation type="journal article" date="2021" name="Sci. Rep.">
        <title>The distribution of antibiotic resistance genes in chicken gut microbiota commensals.</title>
        <authorList>
            <person name="Juricova H."/>
            <person name="Matiasovicova J."/>
            <person name="Kubasova T."/>
            <person name="Cejkova D."/>
            <person name="Rychlik I."/>
        </authorList>
    </citation>
    <scope>NUCLEOTIDE SEQUENCE [LARGE SCALE GENOMIC DNA]</scope>
    <source>
        <strain evidence="1 2">An801</strain>
    </source>
</reference>
<dbReference type="Proteomes" id="UP000703295">
    <property type="component" value="Unassembled WGS sequence"/>
</dbReference>
<comment type="caution">
    <text evidence="1">The sequence shown here is derived from an EMBL/GenBank/DDBJ whole genome shotgun (WGS) entry which is preliminary data.</text>
</comment>
<name>A0ABS2EX37_9BACE</name>
<dbReference type="Pfam" id="PF12954">
    <property type="entry name" value="DUF3843"/>
    <property type="match status" value="2"/>
</dbReference>
<accession>A0ABS2EX37</accession>